<feature type="compositionally biased region" description="Low complexity" evidence="3">
    <location>
        <begin position="360"/>
        <end position="370"/>
    </location>
</feature>
<evidence type="ECO:0000313" key="6">
    <source>
        <dbReference type="EMBL" id="CAC5364464.1"/>
    </source>
</evidence>
<proteinExistence type="predicted"/>
<dbReference type="Pfam" id="PF01585">
    <property type="entry name" value="G-patch"/>
    <property type="match status" value="1"/>
</dbReference>
<accession>A0A6J8A9S4</accession>
<dbReference type="InterPro" id="IPR000467">
    <property type="entry name" value="G_patch_dom"/>
</dbReference>
<dbReference type="EMBL" id="CACVKT020000990">
    <property type="protein sequence ID" value="CAC5364464.1"/>
    <property type="molecule type" value="Genomic_DNA"/>
</dbReference>
<feature type="compositionally biased region" description="Basic and acidic residues" evidence="3">
    <location>
        <begin position="588"/>
        <end position="602"/>
    </location>
</feature>
<evidence type="ECO:0000256" key="3">
    <source>
        <dbReference type="SAM" id="MobiDB-lite"/>
    </source>
</evidence>
<dbReference type="CDD" id="cd19870">
    <property type="entry name" value="DSRM_SON-like"/>
    <property type="match status" value="1"/>
</dbReference>
<feature type="compositionally biased region" description="Basic and acidic residues" evidence="3">
    <location>
        <begin position="513"/>
        <end position="536"/>
    </location>
</feature>
<feature type="compositionally biased region" description="Acidic residues" evidence="3">
    <location>
        <begin position="371"/>
        <end position="386"/>
    </location>
</feature>
<feature type="region of interest" description="Disordered" evidence="3">
    <location>
        <begin position="291"/>
        <end position="319"/>
    </location>
</feature>
<dbReference type="PROSITE" id="PS50174">
    <property type="entry name" value="G_PATCH"/>
    <property type="match status" value="1"/>
</dbReference>
<evidence type="ECO:0000313" key="7">
    <source>
        <dbReference type="Proteomes" id="UP000507470"/>
    </source>
</evidence>
<dbReference type="Pfam" id="PF14709">
    <property type="entry name" value="DND1_DSRM"/>
    <property type="match status" value="1"/>
</dbReference>
<dbReference type="Gene3D" id="3.30.160.20">
    <property type="match status" value="1"/>
</dbReference>
<feature type="region of interest" description="Disordered" evidence="3">
    <location>
        <begin position="658"/>
        <end position="686"/>
    </location>
</feature>
<name>A0A6J8A9S4_MYTCO</name>
<dbReference type="InterPro" id="IPR032922">
    <property type="entry name" value="SON"/>
</dbReference>
<feature type="compositionally biased region" description="Low complexity" evidence="3">
    <location>
        <begin position="236"/>
        <end position="246"/>
    </location>
</feature>
<feature type="compositionally biased region" description="Polar residues" evidence="3">
    <location>
        <begin position="27"/>
        <end position="42"/>
    </location>
</feature>
<evidence type="ECO:0000256" key="2">
    <source>
        <dbReference type="SAM" id="Coils"/>
    </source>
</evidence>
<dbReference type="PANTHER" id="PTHR46528">
    <property type="entry name" value="PROTEIN SON"/>
    <property type="match status" value="1"/>
</dbReference>
<feature type="region of interest" description="Disordered" evidence="3">
    <location>
        <begin position="1"/>
        <end position="86"/>
    </location>
</feature>
<evidence type="ECO:0000259" key="4">
    <source>
        <dbReference type="PROSITE" id="PS50137"/>
    </source>
</evidence>
<feature type="region of interest" description="Disordered" evidence="3">
    <location>
        <begin position="335"/>
        <end position="602"/>
    </location>
</feature>
<feature type="compositionally biased region" description="Basic residues" evidence="3">
    <location>
        <begin position="577"/>
        <end position="587"/>
    </location>
</feature>
<dbReference type="OrthoDB" id="786951at2759"/>
<dbReference type="Proteomes" id="UP000507470">
    <property type="component" value="Unassembled WGS sequence"/>
</dbReference>
<protein>
    <submittedName>
        <fullName evidence="6">SON</fullName>
    </submittedName>
</protein>
<dbReference type="SUPFAM" id="SSF54768">
    <property type="entry name" value="dsRNA-binding domain-like"/>
    <property type="match status" value="1"/>
</dbReference>
<keyword evidence="2" id="KW-0175">Coiled coil</keyword>
<feature type="compositionally biased region" description="Basic and acidic residues" evidence="3">
    <location>
        <begin position="423"/>
        <end position="433"/>
    </location>
</feature>
<dbReference type="GO" id="GO:0003723">
    <property type="term" value="F:RNA binding"/>
    <property type="evidence" value="ECO:0007669"/>
    <property type="project" value="UniProtKB-UniRule"/>
</dbReference>
<feature type="region of interest" description="Disordered" evidence="3">
    <location>
        <begin position="163"/>
        <end position="262"/>
    </location>
</feature>
<dbReference type="SMART" id="SM00443">
    <property type="entry name" value="G_patch"/>
    <property type="match status" value="1"/>
</dbReference>
<feature type="compositionally biased region" description="Basic residues" evidence="3">
    <location>
        <begin position="178"/>
        <end position="189"/>
    </location>
</feature>
<dbReference type="GO" id="GO:0051726">
    <property type="term" value="P:regulation of cell cycle"/>
    <property type="evidence" value="ECO:0007669"/>
    <property type="project" value="InterPro"/>
</dbReference>
<dbReference type="PROSITE" id="PS50137">
    <property type="entry name" value="DS_RBD"/>
    <property type="match status" value="1"/>
</dbReference>
<keyword evidence="7" id="KW-1185">Reference proteome</keyword>
<feature type="compositionally biased region" description="Basic residues" evidence="3">
    <location>
        <begin position="402"/>
        <end position="422"/>
    </location>
</feature>
<reference evidence="6 7" key="1">
    <citation type="submission" date="2020-06" db="EMBL/GenBank/DDBJ databases">
        <authorList>
            <person name="Li R."/>
            <person name="Bekaert M."/>
        </authorList>
    </citation>
    <scope>NUCLEOTIDE SEQUENCE [LARGE SCALE GENOMIC DNA]</scope>
    <source>
        <strain evidence="7">wild</strain>
    </source>
</reference>
<dbReference type="SMART" id="SM00358">
    <property type="entry name" value="DSRM"/>
    <property type="match status" value="1"/>
</dbReference>
<evidence type="ECO:0000259" key="5">
    <source>
        <dbReference type="PROSITE" id="PS50174"/>
    </source>
</evidence>
<dbReference type="InterPro" id="IPR014720">
    <property type="entry name" value="dsRBD_dom"/>
</dbReference>
<feature type="domain" description="DRBM" evidence="4">
    <location>
        <begin position="997"/>
        <end position="1067"/>
    </location>
</feature>
<feature type="coiled-coil region" evidence="2">
    <location>
        <begin position="123"/>
        <end position="163"/>
    </location>
</feature>
<evidence type="ECO:0000256" key="1">
    <source>
        <dbReference type="PROSITE-ProRule" id="PRU00266"/>
    </source>
</evidence>
<feature type="compositionally biased region" description="Basic residues" evidence="3">
    <location>
        <begin position="448"/>
        <end position="469"/>
    </location>
</feature>
<sequence>MDNLNSIPLPPTSTIPLPRDSEPKLVITSSTSGERSVSTVSGDTEENGAKSSHKEKKKHKKEKHKHKHKHKEKSKDKKKSHQLITPEVLSQHASAIKAAMLKEVQSDSKDGDLSQTIVDDLFKDFLATKMNEIESAYKQAAEKKDSENEVANSVDEMNRLLDDELYSINQNTPSPIKKSAHSKRSHDKKSSKSDSLACEVKSSVTSVQANLPDKLPYTESSKTLDKKSLDEKKLSILESSKSSISSAFNEVQTEDVPKTDIQNNEKVQNHIIKLPAKDLSQEKNSLFDQVEGSVIKETSEKKEEGPSLEPGKGVQFESKKPGKFQLAFKISQTSAELISSGAKKDDTLAVPKKNLEEGEVISSGHGSSSDSDSDEKGDVEDDDADISETGSLSDSDKETKDKSKKKKKKKKHKKKKKKHKISKEKDKELTENKSKRKHSSQRSTSRSKSPKKHKKSRSPSKETRKRSRSRSFSPGHGVWRDRSRSKDRKKKERSRSFSPSHGVWRSNKHKHERDRSRERETDRKHDHEKDRDYDRHKHDRHHDRDKHDKDYDSHRDRERHRSRDRENEKRDSERRYGKWRSRSRSKERKGDKSKSNEDLRLKIDKAKLREIAMKNALAMAKAGSTVPGVDFASIKAGGKSIDELTEFCARIASKEKLKQRPAGLTSSSSSDEDGKKSDEDEDSLIHHPFKVNEKSITLNIRNAVPLPILNAQEKITQQATLRLQFPVDSGNVHRTKELEWVPVQKTETVKTSVVAVTTNAVALPSTTPSGGTTTTTVTAVVPTVSTEVKLMPVKDEDKVFVETQVQETPVDIRSIISERIKAARKLAENPKDLAAMSAMQKAQHNASLWANSKNLPGKFIGSTGAQILSQEELMGPDKKRQAWAKKAIADVTRYRKYRKKFATHVVKKLILKSLAIMDMKDQFNRAAPVKGGIGMALLQKMGWQQGTGLGKNNEGGLEPLALDFKMDRKGLSSQDEYRPSKKVYLNAPVKKDLSGKHPVSALVELCNKRRWGSPDFQMVHEGGPDHKKNFLFKVIVNGVEYQPSVASQNKKNAKAAAATAVLQEMGLVPRDT</sequence>
<keyword evidence="1" id="KW-0694">RNA-binding</keyword>
<gene>
    <name evidence="6" type="ORF">MCOR_5505</name>
</gene>
<feature type="compositionally biased region" description="Basic residues" evidence="3">
    <location>
        <begin position="51"/>
        <end position="81"/>
    </location>
</feature>
<feature type="compositionally biased region" description="Basic and acidic residues" evidence="3">
    <location>
        <begin position="545"/>
        <end position="576"/>
    </location>
</feature>
<dbReference type="AlphaFoldDB" id="A0A6J8A9S4"/>
<dbReference type="FunFam" id="3.30.160.20:FF:000053">
    <property type="entry name" value="protein SON isoform X1"/>
    <property type="match status" value="1"/>
</dbReference>
<feature type="domain" description="G-patch" evidence="5">
    <location>
        <begin position="930"/>
        <end position="976"/>
    </location>
</feature>
<dbReference type="GO" id="GO:0048024">
    <property type="term" value="P:regulation of mRNA splicing, via spliceosome"/>
    <property type="evidence" value="ECO:0007669"/>
    <property type="project" value="TreeGrafter"/>
</dbReference>
<feature type="compositionally biased region" description="Basic and acidic residues" evidence="3">
    <location>
        <begin position="222"/>
        <end position="235"/>
    </location>
</feature>
<organism evidence="6 7">
    <name type="scientific">Mytilus coruscus</name>
    <name type="common">Sea mussel</name>
    <dbReference type="NCBI Taxonomy" id="42192"/>
    <lineage>
        <taxon>Eukaryota</taxon>
        <taxon>Metazoa</taxon>
        <taxon>Spiralia</taxon>
        <taxon>Lophotrochozoa</taxon>
        <taxon>Mollusca</taxon>
        <taxon>Bivalvia</taxon>
        <taxon>Autobranchia</taxon>
        <taxon>Pteriomorphia</taxon>
        <taxon>Mytilida</taxon>
        <taxon>Mytiloidea</taxon>
        <taxon>Mytilidae</taxon>
        <taxon>Mytilinae</taxon>
        <taxon>Mytilus</taxon>
    </lineage>
</organism>
<dbReference type="PANTHER" id="PTHR46528:SF1">
    <property type="entry name" value="PROTEIN SON"/>
    <property type="match status" value="1"/>
</dbReference>